<accession>A0A835JRR8</accession>
<proteinExistence type="predicted"/>
<dbReference type="AlphaFoldDB" id="A0A835JRR8"/>
<keyword evidence="2" id="KW-1185">Reference proteome</keyword>
<comment type="caution">
    <text evidence="1">The sequence shown here is derived from an EMBL/GenBank/DDBJ whole genome shotgun (WGS) entry which is preliminary data.</text>
</comment>
<reference evidence="1 2" key="1">
    <citation type="submission" date="2020-10" db="EMBL/GenBank/DDBJ databases">
        <title>Plant Genome Project.</title>
        <authorList>
            <person name="Zhang R.-G."/>
        </authorList>
    </citation>
    <scope>NUCLEOTIDE SEQUENCE [LARGE SCALE GENOMIC DNA]</scope>
    <source>
        <strain evidence="1">FAFU-HL-1</strain>
        <tissue evidence="1">Leaf</tissue>
    </source>
</reference>
<sequence length="213" mass="24743">MANVLYSSLTLPAGELMPQRRVNKKKLGPEQMNGDWIEWYQSFHEVMEGKTPCQRVRQIPHQPFSLIPCLTGNRVLYSAGEEFQSILNLSAGDLVSTKLWYDKKPFFPDSCKQIRIPFARNACSSFDDSSGRDFFALNELLASIREVLKRLYKLEISRFPKSLSHFFPVHFLSENHTKYMVRGSTCFQNLHVHGWKLDYNAARIGHRYYLSDD</sequence>
<dbReference type="Proteomes" id="UP000657918">
    <property type="component" value="Unassembled WGS sequence"/>
</dbReference>
<evidence type="ECO:0000313" key="2">
    <source>
        <dbReference type="Proteomes" id="UP000657918"/>
    </source>
</evidence>
<protein>
    <submittedName>
        <fullName evidence="1">Uncharacterized protein</fullName>
    </submittedName>
</protein>
<organism evidence="1 2">
    <name type="scientific">Salix dunnii</name>
    <dbReference type="NCBI Taxonomy" id="1413687"/>
    <lineage>
        <taxon>Eukaryota</taxon>
        <taxon>Viridiplantae</taxon>
        <taxon>Streptophyta</taxon>
        <taxon>Embryophyta</taxon>
        <taxon>Tracheophyta</taxon>
        <taxon>Spermatophyta</taxon>
        <taxon>Magnoliopsida</taxon>
        <taxon>eudicotyledons</taxon>
        <taxon>Gunneridae</taxon>
        <taxon>Pentapetalae</taxon>
        <taxon>rosids</taxon>
        <taxon>fabids</taxon>
        <taxon>Malpighiales</taxon>
        <taxon>Salicaceae</taxon>
        <taxon>Saliceae</taxon>
        <taxon>Salix</taxon>
    </lineage>
</organism>
<name>A0A835JRR8_9ROSI</name>
<gene>
    <name evidence="1" type="ORF">SADUNF_Sadunf09G0112200</name>
</gene>
<dbReference type="EMBL" id="JADGMS010000009">
    <property type="protein sequence ID" value="KAF9676187.1"/>
    <property type="molecule type" value="Genomic_DNA"/>
</dbReference>
<evidence type="ECO:0000313" key="1">
    <source>
        <dbReference type="EMBL" id="KAF9676187.1"/>
    </source>
</evidence>